<evidence type="ECO:0000313" key="3">
    <source>
        <dbReference type="Proteomes" id="UP000053235"/>
    </source>
</evidence>
<proteinExistence type="predicted"/>
<dbReference type="OrthoDB" id="573055at2"/>
<feature type="chain" id="PRO_5005809391" description="Secreted protein" evidence="1">
    <location>
        <begin position="24"/>
        <end position="123"/>
    </location>
</feature>
<evidence type="ECO:0000256" key="1">
    <source>
        <dbReference type="SAM" id="SignalP"/>
    </source>
</evidence>
<accession>A0A0M7AJ72</accession>
<keyword evidence="3" id="KW-1185">Reference proteome</keyword>
<gene>
    <name evidence="2" type="ORF">LAX5112_04041</name>
</gene>
<dbReference type="RefSeq" id="WP_055673330.1">
    <property type="nucleotide sequence ID" value="NZ_CXWD01000019.1"/>
</dbReference>
<feature type="signal peptide" evidence="1">
    <location>
        <begin position="1"/>
        <end position="23"/>
    </location>
</feature>
<evidence type="ECO:0000313" key="2">
    <source>
        <dbReference type="EMBL" id="CTQ74929.1"/>
    </source>
</evidence>
<dbReference type="STRING" id="388408.LAX5112_04041"/>
<evidence type="ECO:0008006" key="4">
    <source>
        <dbReference type="Google" id="ProtNLM"/>
    </source>
</evidence>
<dbReference type="Proteomes" id="UP000053235">
    <property type="component" value="Unassembled WGS sequence"/>
</dbReference>
<organism evidence="2 3">
    <name type="scientific">Roseibium alexandrii</name>
    <dbReference type="NCBI Taxonomy" id="388408"/>
    <lineage>
        <taxon>Bacteria</taxon>
        <taxon>Pseudomonadati</taxon>
        <taxon>Pseudomonadota</taxon>
        <taxon>Alphaproteobacteria</taxon>
        <taxon>Hyphomicrobiales</taxon>
        <taxon>Stappiaceae</taxon>
        <taxon>Roseibium</taxon>
    </lineage>
</organism>
<keyword evidence="1" id="KW-0732">Signal</keyword>
<reference evidence="3" key="1">
    <citation type="submission" date="2015-07" db="EMBL/GenBank/DDBJ databases">
        <authorList>
            <person name="Rodrigo-Torres Lidia"/>
            <person name="Arahal R.David."/>
        </authorList>
    </citation>
    <scope>NUCLEOTIDE SEQUENCE [LARGE SCALE GENOMIC DNA]</scope>
    <source>
        <strain evidence="3">CECT 5112</strain>
    </source>
</reference>
<sequence>MLGIRAICAAGIFSVLVSGASVAGDVEIVDAKAKDGAGGWTFSVTLKHGDTGWDHYADLWEVYTPDGDLLGRRVLAHPHVNEQPFTRSLSGVQIPDGVTTVIIRARDSVHGVSPQELEIDLNR</sequence>
<protein>
    <recommendedName>
        <fullName evidence="4">Secreted protein</fullName>
    </recommendedName>
</protein>
<name>A0A0M7AJ72_9HYPH</name>
<dbReference type="AlphaFoldDB" id="A0A0M7AJ72"/>
<dbReference type="EMBL" id="CXWD01000019">
    <property type="protein sequence ID" value="CTQ74929.1"/>
    <property type="molecule type" value="Genomic_DNA"/>
</dbReference>